<organism evidence="1 2">
    <name type="scientific">Dreissena polymorpha</name>
    <name type="common">Zebra mussel</name>
    <name type="synonym">Mytilus polymorpha</name>
    <dbReference type="NCBI Taxonomy" id="45954"/>
    <lineage>
        <taxon>Eukaryota</taxon>
        <taxon>Metazoa</taxon>
        <taxon>Spiralia</taxon>
        <taxon>Lophotrochozoa</taxon>
        <taxon>Mollusca</taxon>
        <taxon>Bivalvia</taxon>
        <taxon>Autobranchia</taxon>
        <taxon>Heteroconchia</taxon>
        <taxon>Euheterodonta</taxon>
        <taxon>Imparidentia</taxon>
        <taxon>Neoheterodontei</taxon>
        <taxon>Myida</taxon>
        <taxon>Dreissenoidea</taxon>
        <taxon>Dreissenidae</taxon>
        <taxon>Dreissena</taxon>
    </lineage>
</organism>
<protein>
    <submittedName>
        <fullName evidence="1">Uncharacterized protein</fullName>
    </submittedName>
</protein>
<accession>A0A9D4DQ02</accession>
<comment type="caution">
    <text evidence="1">The sequence shown here is derived from an EMBL/GenBank/DDBJ whole genome shotgun (WGS) entry which is preliminary data.</text>
</comment>
<name>A0A9D4DQ02_DREPO</name>
<keyword evidence="2" id="KW-1185">Reference proteome</keyword>
<sequence>MHTQGSWKMLNAKLTASERFLDLTNISQQQPPQRVTGVFKRLQYFTNRFHIWHIGTLHGPLPVDEV</sequence>
<evidence type="ECO:0000313" key="2">
    <source>
        <dbReference type="Proteomes" id="UP000828390"/>
    </source>
</evidence>
<dbReference type="Proteomes" id="UP000828390">
    <property type="component" value="Unassembled WGS sequence"/>
</dbReference>
<evidence type="ECO:0000313" key="1">
    <source>
        <dbReference type="EMBL" id="KAH3751609.1"/>
    </source>
</evidence>
<dbReference type="AlphaFoldDB" id="A0A9D4DQ02"/>
<reference evidence="1" key="1">
    <citation type="journal article" date="2019" name="bioRxiv">
        <title>The Genome of the Zebra Mussel, Dreissena polymorpha: A Resource for Invasive Species Research.</title>
        <authorList>
            <person name="McCartney M.A."/>
            <person name="Auch B."/>
            <person name="Kono T."/>
            <person name="Mallez S."/>
            <person name="Zhang Y."/>
            <person name="Obille A."/>
            <person name="Becker A."/>
            <person name="Abrahante J.E."/>
            <person name="Garbe J."/>
            <person name="Badalamenti J.P."/>
            <person name="Herman A."/>
            <person name="Mangelson H."/>
            <person name="Liachko I."/>
            <person name="Sullivan S."/>
            <person name="Sone E.D."/>
            <person name="Koren S."/>
            <person name="Silverstein K.A.T."/>
            <person name="Beckman K.B."/>
            <person name="Gohl D.M."/>
        </authorList>
    </citation>
    <scope>NUCLEOTIDE SEQUENCE</scope>
    <source>
        <strain evidence="1">Duluth1</strain>
        <tissue evidence="1">Whole animal</tissue>
    </source>
</reference>
<proteinExistence type="predicted"/>
<dbReference type="EMBL" id="JAIWYP010000010">
    <property type="protein sequence ID" value="KAH3751609.1"/>
    <property type="molecule type" value="Genomic_DNA"/>
</dbReference>
<gene>
    <name evidence="1" type="ORF">DPMN_186177</name>
</gene>
<reference evidence="1" key="2">
    <citation type="submission" date="2020-11" db="EMBL/GenBank/DDBJ databases">
        <authorList>
            <person name="McCartney M.A."/>
            <person name="Auch B."/>
            <person name="Kono T."/>
            <person name="Mallez S."/>
            <person name="Becker A."/>
            <person name="Gohl D.M."/>
            <person name="Silverstein K.A.T."/>
            <person name="Koren S."/>
            <person name="Bechman K.B."/>
            <person name="Herman A."/>
            <person name="Abrahante J.E."/>
            <person name="Garbe J."/>
        </authorList>
    </citation>
    <scope>NUCLEOTIDE SEQUENCE</scope>
    <source>
        <strain evidence="1">Duluth1</strain>
        <tissue evidence="1">Whole animal</tissue>
    </source>
</reference>